<evidence type="ECO:0000313" key="3">
    <source>
        <dbReference type="EMBL" id="MBB5015936.1"/>
    </source>
</evidence>
<reference evidence="3 4" key="1">
    <citation type="submission" date="2020-08" db="EMBL/GenBank/DDBJ databases">
        <title>Genomic Encyclopedia of Type Strains, Phase IV (KMG-IV): sequencing the most valuable type-strain genomes for metagenomic binning, comparative biology and taxonomic classification.</title>
        <authorList>
            <person name="Goeker M."/>
        </authorList>
    </citation>
    <scope>NUCLEOTIDE SEQUENCE [LARGE SCALE GENOMIC DNA]</scope>
    <source>
        <strain evidence="3 4">DSM 25897</strain>
    </source>
</reference>
<dbReference type="Gene3D" id="2.40.128.110">
    <property type="entry name" value="Lipid/polyisoprenoid-binding, YceI-like"/>
    <property type="match status" value="1"/>
</dbReference>
<evidence type="ECO:0000313" key="4">
    <source>
        <dbReference type="Proteomes" id="UP000519004"/>
    </source>
</evidence>
<dbReference type="InterPro" id="IPR007372">
    <property type="entry name" value="Lipid/polyisoprenoid-bd_YceI"/>
</dbReference>
<dbReference type="PANTHER" id="PTHR34406:SF1">
    <property type="entry name" value="PROTEIN YCEI"/>
    <property type="match status" value="1"/>
</dbReference>
<keyword evidence="4" id="KW-1185">Reference proteome</keyword>
<feature type="signal peptide" evidence="1">
    <location>
        <begin position="1"/>
        <end position="22"/>
    </location>
</feature>
<keyword evidence="1" id="KW-0732">Signal</keyword>
<feature type="domain" description="Lipid/polyisoprenoid-binding YceI-like" evidence="2">
    <location>
        <begin position="26"/>
        <end position="190"/>
    </location>
</feature>
<dbReference type="InterPro" id="IPR036761">
    <property type="entry name" value="TTHA0802/YceI-like_sf"/>
</dbReference>
<dbReference type="Pfam" id="PF04264">
    <property type="entry name" value="YceI"/>
    <property type="match status" value="1"/>
</dbReference>
<dbReference type="Proteomes" id="UP000519004">
    <property type="component" value="Unassembled WGS sequence"/>
</dbReference>
<comment type="caution">
    <text evidence="3">The sequence shown here is derived from an EMBL/GenBank/DDBJ whole genome shotgun (WGS) entry which is preliminary data.</text>
</comment>
<evidence type="ECO:0000259" key="2">
    <source>
        <dbReference type="SMART" id="SM00867"/>
    </source>
</evidence>
<gene>
    <name evidence="3" type="ORF">HNQ58_001846</name>
</gene>
<dbReference type="RefSeq" id="WP_183948607.1">
    <property type="nucleotide sequence ID" value="NZ_JACHHX010000012.1"/>
</dbReference>
<dbReference type="SMART" id="SM00867">
    <property type="entry name" value="YceI"/>
    <property type="match status" value="1"/>
</dbReference>
<evidence type="ECO:0000256" key="1">
    <source>
        <dbReference type="SAM" id="SignalP"/>
    </source>
</evidence>
<proteinExistence type="predicted"/>
<name>A0A7W7Y0P2_9GAMM</name>
<dbReference type="PANTHER" id="PTHR34406">
    <property type="entry name" value="PROTEIN YCEI"/>
    <property type="match status" value="1"/>
</dbReference>
<dbReference type="AlphaFoldDB" id="A0A7W7Y0P2"/>
<accession>A0A7W7Y0P2</accession>
<sequence length="207" mass="23055">MARIARLPSVLLVALLPVTAIAAPQDYELDPVHTRVVFFIDHAGLSQAIGTFSGITGRLRFDPEDWRTARVEARIPVARLDMGDADWNRQMLGRQFFDAARHPEARFVSTSVEPLGDNRARVTGQLRVRDVSRQITLDVTLNALKRNPMTHRPSAGFSASGSLLRQELGLLAFPTVIGNRVDLRIEAEAIRVRDAGFDDTDDQETDR</sequence>
<protein>
    <submittedName>
        <fullName evidence="3">Polyisoprenoid-binding protein YceI</fullName>
    </submittedName>
</protein>
<organism evidence="3 4">
    <name type="scientific">Rehaibacterium terrae</name>
    <dbReference type="NCBI Taxonomy" id="1341696"/>
    <lineage>
        <taxon>Bacteria</taxon>
        <taxon>Pseudomonadati</taxon>
        <taxon>Pseudomonadota</taxon>
        <taxon>Gammaproteobacteria</taxon>
        <taxon>Lysobacterales</taxon>
        <taxon>Lysobacteraceae</taxon>
        <taxon>Rehaibacterium</taxon>
    </lineage>
</organism>
<dbReference type="SUPFAM" id="SSF101874">
    <property type="entry name" value="YceI-like"/>
    <property type="match status" value="1"/>
</dbReference>
<feature type="chain" id="PRO_5030843042" evidence="1">
    <location>
        <begin position="23"/>
        <end position="207"/>
    </location>
</feature>
<dbReference type="EMBL" id="JACHHX010000012">
    <property type="protein sequence ID" value="MBB5015936.1"/>
    <property type="molecule type" value="Genomic_DNA"/>
</dbReference>